<keyword evidence="3" id="KW-1185">Reference proteome</keyword>
<dbReference type="InterPro" id="IPR029058">
    <property type="entry name" value="AB_hydrolase_fold"/>
</dbReference>
<evidence type="ECO:0000313" key="3">
    <source>
        <dbReference type="Proteomes" id="UP000287239"/>
    </source>
</evidence>
<gene>
    <name evidence="2" type="ORF">CBF35_10705</name>
</gene>
<dbReference type="Proteomes" id="UP000287239">
    <property type="component" value="Unassembled WGS sequence"/>
</dbReference>
<dbReference type="GO" id="GO:0016787">
    <property type="term" value="F:hydrolase activity"/>
    <property type="evidence" value="ECO:0007669"/>
    <property type="project" value="InterPro"/>
</dbReference>
<dbReference type="RefSeq" id="WP_126780978.1">
    <property type="nucleotide sequence ID" value="NZ_NGJU01000016.1"/>
</dbReference>
<reference evidence="2 3" key="1">
    <citation type="submission" date="2017-05" db="EMBL/GenBank/DDBJ databases">
        <title>Vagococcus spp. assemblies.</title>
        <authorList>
            <person name="Gulvik C.A."/>
        </authorList>
    </citation>
    <scope>NUCLEOTIDE SEQUENCE [LARGE SCALE GENOMIC DNA]</scope>
    <source>
        <strain evidence="2 3">NCFB 2777</strain>
    </source>
</reference>
<feature type="domain" description="Phospholipase/carboxylesterase/thioesterase" evidence="1">
    <location>
        <begin position="11"/>
        <end position="197"/>
    </location>
</feature>
<dbReference type="SUPFAM" id="SSF53474">
    <property type="entry name" value="alpha/beta-Hydrolases"/>
    <property type="match status" value="1"/>
</dbReference>
<dbReference type="Gene3D" id="3.40.50.1820">
    <property type="entry name" value="alpha/beta hydrolase"/>
    <property type="match status" value="1"/>
</dbReference>
<dbReference type="AlphaFoldDB" id="A0A429ZKI3"/>
<accession>A0A429ZKI3</accession>
<protein>
    <recommendedName>
        <fullName evidence="1">Phospholipase/carboxylesterase/thioesterase domain-containing protein</fullName>
    </recommendedName>
</protein>
<sequence>MEHLFIQGLTQRTLVLLHGTGGDEHSLVELGKFLDPQANLLALRGTVQEGGANRYFRRFAEGEFDLVDLAKQTIKLTAELLNLSEKYQLPLTDMVLVGYSNGANIGGHLLLEKTTDINKGILFHSMSLGPSSNEPELSNQKVWLSYGEQDPIVPLASFNELVEKFKKGQGEVTDYRLPISHGLVQAELVAARQWLEEVN</sequence>
<proteinExistence type="predicted"/>
<dbReference type="InterPro" id="IPR003140">
    <property type="entry name" value="PLipase/COase/thioEstase"/>
</dbReference>
<dbReference type="EMBL" id="NGJU01000016">
    <property type="protein sequence ID" value="RST94176.1"/>
    <property type="molecule type" value="Genomic_DNA"/>
</dbReference>
<dbReference type="GeneID" id="98568844"/>
<comment type="caution">
    <text evidence="2">The sequence shown here is derived from an EMBL/GenBank/DDBJ whole genome shotgun (WGS) entry which is preliminary data.</text>
</comment>
<dbReference type="Pfam" id="PF02230">
    <property type="entry name" value="Abhydrolase_2"/>
    <property type="match status" value="1"/>
</dbReference>
<evidence type="ECO:0000259" key="1">
    <source>
        <dbReference type="Pfam" id="PF02230"/>
    </source>
</evidence>
<organism evidence="2 3">
    <name type="scientific">Vagococcus salmoninarum</name>
    <dbReference type="NCBI Taxonomy" id="2739"/>
    <lineage>
        <taxon>Bacteria</taxon>
        <taxon>Bacillati</taxon>
        <taxon>Bacillota</taxon>
        <taxon>Bacilli</taxon>
        <taxon>Lactobacillales</taxon>
        <taxon>Enterococcaceae</taxon>
        <taxon>Vagococcus</taxon>
    </lineage>
</organism>
<name>A0A429ZKI3_9ENTE</name>
<evidence type="ECO:0000313" key="2">
    <source>
        <dbReference type="EMBL" id="RST94176.1"/>
    </source>
</evidence>
<dbReference type="OrthoDB" id="9796570at2"/>